<dbReference type="Pfam" id="PF19604">
    <property type="entry name" value="DUF6109"/>
    <property type="match status" value="1"/>
</dbReference>
<dbReference type="OrthoDB" id="5488359at2"/>
<dbReference type="STRING" id="83449.BON30_07710"/>
<organism evidence="2 3">
    <name type="scientific">Cystobacter ferrugineus</name>
    <dbReference type="NCBI Taxonomy" id="83449"/>
    <lineage>
        <taxon>Bacteria</taxon>
        <taxon>Pseudomonadati</taxon>
        <taxon>Myxococcota</taxon>
        <taxon>Myxococcia</taxon>
        <taxon>Myxococcales</taxon>
        <taxon>Cystobacterineae</taxon>
        <taxon>Archangiaceae</taxon>
        <taxon>Cystobacter</taxon>
    </lineage>
</organism>
<reference evidence="2 3" key="2">
    <citation type="submission" date="2016-12" db="EMBL/GenBank/DDBJ databases">
        <title>Draft Genome Sequence of Cystobacter ferrugineus Strain Cbfe23.</title>
        <authorList>
            <person name="Akbar S."/>
            <person name="Dowd S.E."/>
            <person name="Stevens D.C."/>
        </authorList>
    </citation>
    <scope>NUCLEOTIDE SEQUENCE [LARGE SCALE GENOMIC DNA]</scope>
    <source>
        <strain evidence="2 3">Cbfe23</strain>
    </source>
</reference>
<dbReference type="InterPro" id="IPR046091">
    <property type="entry name" value="DUF6109"/>
</dbReference>
<dbReference type="Proteomes" id="UP000182229">
    <property type="component" value="Unassembled WGS sequence"/>
</dbReference>
<feature type="region of interest" description="Disordered" evidence="1">
    <location>
        <begin position="616"/>
        <end position="674"/>
    </location>
</feature>
<dbReference type="EMBL" id="MPIN01000002">
    <property type="protein sequence ID" value="OJH40813.1"/>
    <property type="molecule type" value="Genomic_DNA"/>
</dbReference>
<sequence length="674" mass="74335">MVKHDRTGRQHRQWLEEARKYQKRGDLEGMLSALLRLPPPLREELLPSAAALFRQSVREQHRRGAWRTLNTLAVRVDAEPGLVERDVAPEEAWATYWPLVWAAGRARDWERARRLWQPLIGPARAHAPLLAGAMDDWLSSEGNAAPERIAPALERLPPVDPLLGIEPPSQRVSLPPPRSLEEVEGALLALCALEPFPVFASRTEAWARAAPAEVARAIWALAGQLAARELWLRAAEGEGRAALSESASLLARAVREGGAPEALSTPTVQALRVVAAGLARTVVSRIEDTEPLCTLAQAAALQPSARPWVVQAVSGLRFEGAALPRALGLYQELLARVASAPLWARAILAWCERNPEAPNAPGWLQEGLGRLIATEASSLLSWLGGAVPSERLELIECVASTCTPDLVESWVDACWEGANEELRRELSEAIRILLDRSRMKQGGRQLERLLRGMRNMEDAEQMLMGLEGAMEQLSSSMKLTGDGLRIWRRFAPRVLTYQVEFLEEAVRQASSDAEAWDAAVRYLEAHPGNTGHIEALRTMELSDREALARRVLERWLERRAANVLALAEAVVAAGRMNTPCKYLHPVLEAFMQALSKQLPALQAPVVEQAQALAHEHGYRLRKRRASRKKKDASTTVRRASRAKKKPTAEGAAPPKESERSPPKAVSPEEGEESS</sequence>
<evidence type="ECO:0000313" key="2">
    <source>
        <dbReference type="EMBL" id="OJH40813.1"/>
    </source>
</evidence>
<keyword evidence="3" id="KW-1185">Reference proteome</keyword>
<comment type="caution">
    <text evidence="2">The sequence shown here is derived from an EMBL/GenBank/DDBJ whole genome shotgun (WGS) entry which is preliminary data.</text>
</comment>
<dbReference type="RefSeq" id="WP_071897252.1">
    <property type="nucleotide sequence ID" value="NZ_MPIN01000002.1"/>
</dbReference>
<name>A0A1L9BEZ0_9BACT</name>
<evidence type="ECO:0000256" key="1">
    <source>
        <dbReference type="SAM" id="MobiDB-lite"/>
    </source>
</evidence>
<feature type="compositionally biased region" description="Basic residues" evidence="1">
    <location>
        <begin position="619"/>
        <end position="630"/>
    </location>
</feature>
<reference evidence="3" key="1">
    <citation type="submission" date="2016-11" db="EMBL/GenBank/DDBJ databases">
        <authorList>
            <person name="Shukria A."/>
            <person name="Stevens D.C."/>
        </authorList>
    </citation>
    <scope>NUCLEOTIDE SEQUENCE [LARGE SCALE GENOMIC DNA]</scope>
    <source>
        <strain evidence="3">Cbfe23</strain>
    </source>
</reference>
<evidence type="ECO:0000313" key="3">
    <source>
        <dbReference type="Proteomes" id="UP000182229"/>
    </source>
</evidence>
<proteinExistence type="predicted"/>
<accession>A0A1L9BEZ0</accession>
<dbReference type="AlphaFoldDB" id="A0A1L9BEZ0"/>
<protein>
    <submittedName>
        <fullName evidence="2">Uncharacterized protein</fullName>
    </submittedName>
</protein>
<gene>
    <name evidence="2" type="ORF">BON30_07710</name>
</gene>